<dbReference type="Gene3D" id="2.40.110.10">
    <property type="entry name" value="Butyryl-CoA Dehydrogenase, subunit A, domain 2"/>
    <property type="match status" value="1"/>
</dbReference>
<dbReference type="SUPFAM" id="SSF47203">
    <property type="entry name" value="Acyl-CoA dehydrogenase C-terminal domain-like"/>
    <property type="match status" value="1"/>
</dbReference>
<dbReference type="FunFam" id="1.20.140.10:FF:000001">
    <property type="entry name" value="Acyl-CoA dehydrogenase"/>
    <property type="match status" value="1"/>
</dbReference>
<dbReference type="SUPFAM" id="SSF56645">
    <property type="entry name" value="Acyl-CoA dehydrogenase NM domain-like"/>
    <property type="match status" value="1"/>
</dbReference>
<keyword evidence="11" id="KW-1185">Reference proteome</keyword>
<keyword evidence="3 6" id="KW-0285">Flavoprotein</keyword>
<dbReference type="RefSeq" id="WP_088570241.1">
    <property type="nucleotide sequence ID" value="NZ_FYEK01000007.1"/>
</dbReference>
<evidence type="ECO:0000259" key="7">
    <source>
        <dbReference type="Pfam" id="PF00441"/>
    </source>
</evidence>
<feature type="domain" description="Acyl-CoA dehydrogenase/oxidase C-terminal" evidence="7">
    <location>
        <begin position="230"/>
        <end position="359"/>
    </location>
</feature>
<dbReference type="Pfam" id="PF00441">
    <property type="entry name" value="Acyl-CoA_dh_1"/>
    <property type="match status" value="1"/>
</dbReference>
<evidence type="ECO:0000256" key="5">
    <source>
        <dbReference type="ARBA" id="ARBA00023002"/>
    </source>
</evidence>
<accession>A0A212QJD5</accession>
<dbReference type="AlphaFoldDB" id="A0A212QJD5"/>
<organism evidence="10 11">
    <name type="scientific">Thermoflexus hugenholtzii JAD2</name>
    <dbReference type="NCBI Taxonomy" id="877466"/>
    <lineage>
        <taxon>Bacteria</taxon>
        <taxon>Bacillati</taxon>
        <taxon>Chloroflexota</taxon>
        <taxon>Thermoflexia</taxon>
        <taxon>Thermoflexales</taxon>
        <taxon>Thermoflexaceae</taxon>
        <taxon>Thermoflexus</taxon>
    </lineage>
</organism>
<dbReference type="Pfam" id="PF02771">
    <property type="entry name" value="Acyl-CoA_dh_N"/>
    <property type="match status" value="1"/>
</dbReference>
<evidence type="ECO:0000256" key="1">
    <source>
        <dbReference type="ARBA" id="ARBA00001974"/>
    </source>
</evidence>
<dbReference type="PANTHER" id="PTHR43884:SF12">
    <property type="entry name" value="ISOVALERYL-COA DEHYDROGENASE, MITOCHONDRIAL-RELATED"/>
    <property type="match status" value="1"/>
</dbReference>
<name>A0A212QJD5_9CHLR</name>
<dbReference type="InterPro" id="IPR013786">
    <property type="entry name" value="AcylCoA_DH/ox_N"/>
</dbReference>
<reference evidence="11" key="1">
    <citation type="submission" date="2017-06" db="EMBL/GenBank/DDBJ databases">
        <authorList>
            <person name="Varghese N."/>
            <person name="Submissions S."/>
        </authorList>
    </citation>
    <scope>NUCLEOTIDE SEQUENCE [LARGE SCALE GENOMIC DNA]</scope>
    <source>
        <strain evidence="11">JAD2</strain>
    </source>
</reference>
<evidence type="ECO:0000313" key="10">
    <source>
        <dbReference type="EMBL" id="SNB59454.1"/>
    </source>
</evidence>
<dbReference type="GO" id="GO:0050660">
    <property type="term" value="F:flavin adenine dinucleotide binding"/>
    <property type="evidence" value="ECO:0007669"/>
    <property type="project" value="InterPro"/>
</dbReference>
<feature type="domain" description="Acyl-CoA oxidase/dehydrogenase middle" evidence="8">
    <location>
        <begin position="125"/>
        <end position="214"/>
    </location>
</feature>
<proteinExistence type="inferred from homology"/>
<dbReference type="InParanoid" id="A0A212QJD5"/>
<sequence length="363" mass="40377">MISFEPTDEQRMLIQTVRAFAEEHLRRVARESDETGQVPEDVIARGWSIGLLPSMIPEAYGGFGEPSALTSVLALEELGWGDFTIALYLLAPHAVALPVLLYGTEEQKRTYLPRFCGERFVRAAAALIEPSFLFDPFHLQTTARREGEEYVLHGTKIGVPFGAEAELLLVYASEDGRTQAFLVEPGTPGLVVKERDRYAGIRALPTYEVVLEGCRIPRCQRIGGEEGISMERLLERSRVALAALAVGLARGAFEYARDYAKQRVQFGEPIAHRQAIAFMIAEMAIDIDAARLMVWEAAWKLDRGEDVAREAYLAKLFADDMALRVTDGAVQTLGGHGYIRDHPVEMWLRNARGLPMLEGLVMV</sequence>
<evidence type="ECO:0000256" key="4">
    <source>
        <dbReference type="ARBA" id="ARBA00022827"/>
    </source>
</evidence>
<dbReference type="OrthoDB" id="9778581at2"/>
<dbReference type="PANTHER" id="PTHR43884">
    <property type="entry name" value="ACYL-COA DEHYDROGENASE"/>
    <property type="match status" value="1"/>
</dbReference>
<dbReference type="Pfam" id="PF02770">
    <property type="entry name" value="Acyl-CoA_dh_M"/>
    <property type="match status" value="1"/>
</dbReference>
<evidence type="ECO:0000259" key="9">
    <source>
        <dbReference type="Pfam" id="PF02771"/>
    </source>
</evidence>
<gene>
    <name evidence="10" type="ORF">SAMN02746019_00024550</name>
</gene>
<keyword evidence="4 6" id="KW-0274">FAD</keyword>
<evidence type="ECO:0000256" key="2">
    <source>
        <dbReference type="ARBA" id="ARBA00009347"/>
    </source>
</evidence>
<dbReference type="Proteomes" id="UP000197025">
    <property type="component" value="Unassembled WGS sequence"/>
</dbReference>
<dbReference type="InterPro" id="IPR037069">
    <property type="entry name" value="AcylCoA_DH/ox_N_sf"/>
</dbReference>
<evidence type="ECO:0000256" key="3">
    <source>
        <dbReference type="ARBA" id="ARBA00022630"/>
    </source>
</evidence>
<dbReference type="PIRSF" id="PIRSF016578">
    <property type="entry name" value="HsaA"/>
    <property type="match status" value="1"/>
</dbReference>
<dbReference type="Gene3D" id="1.10.540.10">
    <property type="entry name" value="Acyl-CoA dehydrogenase/oxidase, N-terminal domain"/>
    <property type="match status" value="1"/>
</dbReference>
<evidence type="ECO:0000313" key="11">
    <source>
        <dbReference type="Proteomes" id="UP000197025"/>
    </source>
</evidence>
<dbReference type="InterPro" id="IPR009075">
    <property type="entry name" value="AcylCo_DH/oxidase_C"/>
</dbReference>
<comment type="cofactor">
    <cofactor evidence="1 6">
        <name>FAD</name>
        <dbReference type="ChEBI" id="CHEBI:57692"/>
    </cofactor>
</comment>
<dbReference type="InterPro" id="IPR036250">
    <property type="entry name" value="AcylCo_DH-like_C"/>
</dbReference>
<keyword evidence="5 6" id="KW-0560">Oxidoreductase</keyword>
<evidence type="ECO:0000256" key="6">
    <source>
        <dbReference type="RuleBase" id="RU362125"/>
    </source>
</evidence>
<feature type="domain" description="Acyl-CoA dehydrogenase/oxidase N-terminal" evidence="9">
    <location>
        <begin position="7"/>
        <end position="116"/>
    </location>
</feature>
<dbReference type="GO" id="GO:0003995">
    <property type="term" value="F:acyl-CoA dehydrogenase activity"/>
    <property type="evidence" value="ECO:0007669"/>
    <property type="project" value="TreeGrafter"/>
</dbReference>
<evidence type="ECO:0000259" key="8">
    <source>
        <dbReference type="Pfam" id="PF02770"/>
    </source>
</evidence>
<dbReference type="InterPro" id="IPR009100">
    <property type="entry name" value="AcylCoA_DH/oxidase_NM_dom_sf"/>
</dbReference>
<dbReference type="Gene3D" id="1.20.140.10">
    <property type="entry name" value="Butyryl-CoA Dehydrogenase, subunit A, domain 3"/>
    <property type="match status" value="1"/>
</dbReference>
<dbReference type="EMBL" id="FYEK01000007">
    <property type="protein sequence ID" value="SNB59454.1"/>
    <property type="molecule type" value="Genomic_DNA"/>
</dbReference>
<comment type="similarity">
    <text evidence="2 6">Belongs to the acyl-CoA dehydrogenase family.</text>
</comment>
<dbReference type="InterPro" id="IPR006091">
    <property type="entry name" value="Acyl-CoA_Oxase/DH_mid-dom"/>
</dbReference>
<dbReference type="InterPro" id="IPR046373">
    <property type="entry name" value="Acyl-CoA_Oxase/DH_mid-dom_sf"/>
</dbReference>
<protein>
    <submittedName>
        <fullName evidence="10">Acyl-CoA dehydrogenase</fullName>
    </submittedName>
</protein>